<protein>
    <submittedName>
        <fullName evidence="2">Uncharacterized protein</fullName>
    </submittedName>
</protein>
<gene>
    <name evidence="2" type="ORF">MCYG_08205</name>
</gene>
<keyword evidence="1" id="KW-0732">Signal</keyword>
<dbReference type="AlphaFoldDB" id="C5FZT3"/>
<evidence type="ECO:0000313" key="2">
    <source>
        <dbReference type="EMBL" id="EEQ35386.1"/>
    </source>
</evidence>
<dbReference type="GeneID" id="9226287"/>
<feature type="chain" id="PRO_5002949814" evidence="1">
    <location>
        <begin position="25"/>
        <end position="185"/>
    </location>
</feature>
<keyword evidence="3" id="KW-1185">Reference proteome</keyword>
<dbReference type="RefSeq" id="XP_002843122.1">
    <property type="nucleotide sequence ID" value="XM_002843076.1"/>
</dbReference>
<evidence type="ECO:0000256" key="1">
    <source>
        <dbReference type="SAM" id="SignalP"/>
    </source>
</evidence>
<organism evidence="2 3">
    <name type="scientific">Arthroderma otae (strain ATCC MYA-4605 / CBS 113480)</name>
    <name type="common">Microsporum canis</name>
    <dbReference type="NCBI Taxonomy" id="554155"/>
    <lineage>
        <taxon>Eukaryota</taxon>
        <taxon>Fungi</taxon>
        <taxon>Dikarya</taxon>
        <taxon>Ascomycota</taxon>
        <taxon>Pezizomycotina</taxon>
        <taxon>Eurotiomycetes</taxon>
        <taxon>Eurotiomycetidae</taxon>
        <taxon>Onygenales</taxon>
        <taxon>Arthrodermataceae</taxon>
        <taxon>Microsporum</taxon>
    </lineage>
</organism>
<accession>C5FZT3</accession>
<proteinExistence type="predicted"/>
<reference evidence="3" key="1">
    <citation type="journal article" date="2012" name="MBio">
        <title>Comparative genome analysis of Trichophyton rubrum and related dermatophytes reveals candidate genes involved in infection.</title>
        <authorList>
            <person name="Martinez D.A."/>
            <person name="Oliver B.G."/>
            <person name="Graeser Y."/>
            <person name="Goldberg J.M."/>
            <person name="Li W."/>
            <person name="Martinez-Rossi N.M."/>
            <person name="Monod M."/>
            <person name="Shelest E."/>
            <person name="Barton R.C."/>
            <person name="Birch E."/>
            <person name="Brakhage A.A."/>
            <person name="Chen Z."/>
            <person name="Gurr S.J."/>
            <person name="Heiman D."/>
            <person name="Heitman J."/>
            <person name="Kosti I."/>
            <person name="Rossi A."/>
            <person name="Saif S."/>
            <person name="Samalova M."/>
            <person name="Saunders C.W."/>
            <person name="Shea T."/>
            <person name="Summerbell R.C."/>
            <person name="Xu J."/>
            <person name="Young S."/>
            <person name="Zeng Q."/>
            <person name="Birren B.W."/>
            <person name="Cuomo C.A."/>
            <person name="White T.C."/>
        </authorList>
    </citation>
    <scope>NUCLEOTIDE SEQUENCE [LARGE SCALE GENOMIC DNA]</scope>
    <source>
        <strain evidence="3">ATCC MYA-4605 / CBS 113480</strain>
    </source>
</reference>
<sequence>MVVSFQLSLLRLLVGLVGHKARSALDTPGRAAVIPTVLYAESAALQRMQRCESMVKDGTPGTATWGRRLLPGTHHHTHQYQTDIHLEQLGTAWNHGAANMYIHKISALVALSAVALAAPSPPSTSVAISRTRDHLDVPSKDLPARRKPLHGRDNCLSTGDVCTYNHECCTYFCSRSPNGRHCKEQ</sequence>
<feature type="signal peptide" evidence="1">
    <location>
        <begin position="1"/>
        <end position="24"/>
    </location>
</feature>
<dbReference type="HOGENOM" id="CLU_1460957_0_0_1"/>
<dbReference type="EMBL" id="DS995708">
    <property type="protein sequence ID" value="EEQ35386.1"/>
    <property type="molecule type" value="Genomic_DNA"/>
</dbReference>
<evidence type="ECO:0000313" key="3">
    <source>
        <dbReference type="Proteomes" id="UP000002035"/>
    </source>
</evidence>
<name>C5FZT3_ARTOC</name>
<dbReference type="Proteomes" id="UP000002035">
    <property type="component" value="Unassembled WGS sequence"/>
</dbReference>
<dbReference type="VEuPathDB" id="FungiDB:MCYG_08205"/>